<comment type="caution">
    <text evidence="1">The sequence shown here is derived from an EMBL/GenBank/DDBJ whole genome shotgun (WGS) entry which is preliminary data.</text>
</comment>
<evidence type="ECO:0000313" key="2">
    <source>
        <dbReference type="Proteomes" id="UP000617426"/>
    </source>
</evidence>
<name>A0A923E4G7_9ACTO</name>
<organism evidence="1 2">
    <name type="scientific">Schaalia hyovaginalis</name>
    <dbReference type="NCBI Taxonomy" id="29316"/>
    <lineage>
        <taxon>Bacteria</taxon>
        <taxon>Bacillati</taxon>
        <taxon>Actinomycetota</taxon>
        <taxon>Actinomycetes</taxon>
        <taxon>Actinomycetales</taxon>
        <taxon>Actinomycetaceae</taxon>
        <taxon>Schaalia</taxon>
    </lineage>
</organism>
<sequence>MSNALPSPSAPVRREGPVGLRPSRPILPALVLTAALALSSCTLGPVRIGADDTALPALTAIEAIRDQAARTEAAAATRAGSLASDTGECESCHAVLTAVEADSRQRETAIGGVWDPWAGRPPEGAQDVPAIADAPVEVPEFTSWLAQTARRDLAIASDPARTAPEEARLLAALALGRYRSALALAEVYGLGIEAGDGRVEDLNDRLRAITGTDSLSLLGTWGLDSKALEESTTLPPSELEGAREALGGSEELRKAVAAWDCAAQTLPRAALIDGSAPGPTPRMNALFTRVDALISAGAPDGRALRCELEARDADSLSMTLIAADLSLLSSDEAAVRLVGAHAALEDLRAFPVGAGASSPALIGAEALLSESAQSAAAGE</sequence>
<dbReference type="RefSeq" id="WP_184452317.1">
    <property type="nucleotide sequence ID" value="NZ_JACHMK010000001.1"/>
</dbReference>
<accession>A0A923E4G7</accession>
<evidence type="ECO:0000313" key="1">
    <source>
        <dbReference type="EMBL" id="MBB6334395.1"/>
    </source>
</evidence>
<reference evidence="1" key="1">
    <citation type="submission" date="2020-08" db="EMBL/GenBank/DDBJ databases">
        <title>Sequencing the genomes of 1000 actinobacteria strains.</title>
        <authorList>
            <person name="Klenk H.-P."/>
        </authorList>
    </citation>
    <scope>NUCLEOTIDE SEQUENCE</scope>
    <source>
        <strain evidence="1">DSM 10695</strain>
    </source>
</reference>
<protein>
    <submittedName>
        <fullName evidence="1">Uncharacterized protein</fullName>
    </submittedName>
</protein>
<gene>
    <name evidence="1" type="ORF">HD592_000960</name>
</gene>
<dbReference type="Proteomes" id="UP000617426">
    <property type="component" value="Unassembled WGS sequence"/>
</dbReference>
<keyword evidence="2" id="KW-1185">Reference proteome</keyword>
<proteinExistence type="predicted"/>
<dbReference type="AlphaFoldDB" id="A0A923E4G7"/>
<dbReference type="EMBL" id="JACHMK010000001">
    <property type="protein sequence ID" value="MBB6334395.1"/>
    <property type="molecule type" value="Genomic_DNA"/>
</dbReference>